<keyword evidence="3" id="KW-1185">Reference proteome</keyword>
<proteinExistence type="predicted"/>
<feature type="transmembrane region" description="Helical" evidence="1">
    <location>
        <begin position="7"/>
        <end position="30"/>
    </location>
</feature>
<feature type="transmembrane region" description="Helical" evidence="1">
    <location>
        <begin position="138"/>
        <end position="157"/>
    </location>
</feature>
<protein>
    <submittedName>
        <fullName evidence="2">Uncharacterized protein</fullName>
    </submittedName>
</protein>
<dbReference type="Pfam" id="PF06653">
    <property type="entry name" value="Claudin_3"/>
    <property type="match status" value="1"/>
</dbReference>
<dbReference type="Gene3D" id="1.20.140.150">
    <property type="match status" value="1"/>
</dbReference>
<name>A0AAV4D2Z4_9GAST</name>
<comment type="caution">
    <text evidence="2">The sequence shown here is derived from an EMBL/GenBank/DDBJ whole genome shotgun (WGS) entry which is preliminary data.</text>
</comment>
<evidence type="ECO:0000256" key="1">
    <source>
        <dbReference type="SAM" id="Phobius"/>
    </source>
</evidence>
<sequence>MNNPMLIGSLAVGVLCCVLGLVGMVTTGWLTNSVFDVGLFSLCGPRGCASYAAEDSIAAAKAFVVIGWLCALVAAINTLVYFIKYATSDVPNRTLPLIAFIFYFISGGASLLGAIIFAAGGKSEAEEAIGSSTLGYSFALTIIGALLSLAAGALMFVHRSRIGGPI</sequence>
<dbReference type="Proteomes" id="UP000735302">
    <property type="component" value="Unassembled WGS sequence"/>
</dbReference>
<dbReference type="InterPro" id="IPR009545">
    <property type="entry name" value="Claudin-like"/>
</dbReference>
<accession>A0AAV4D2Z4</accession>
<keyword evidence="1" id="KW-0812">Transmembrane</keyword>
<evidence type="ECO:0000313" key="2">
    <source>
        <dbReference type="EMBL" id="GFO38559.1"/>
    </source>
</evidence>
<reference evidence="2 3" key="1">
    <citation type="journal article" date="2021" name="Elife">
        <title>Chloroplast acquisition without the gene transfer in kleptoplastic sea slugs, Plakobranchus ocellatus.</title>
        <authorList>
            <person name="Maeda T."/>
            <person name="Takahashi S."/>
            <person name="Yoshida T."/>
            <person name="Shimamura S."/>
            <person name="Takaki Y."/>
            <person name="Nagai Y."/>
            <person name="Toyoda A."/>
            <person name="Suzuki Y."/>
            <person name="Arimoto A."/>
            <person name="Ishii H."/>
            <person name="Satoh N."/>
            <person name="Nishiyama T."/>
            <person name="Hasebe M."/>
            <person name="Maruyama T."/>
            <person name="Minagawa J."/>
            <person name="Obokata J."/>
            <person name="Shigenobu S."/>
        </authorList>
    </citation>
    <scope>NUCLEOTIDE SEQUENCE [LARGE SCALE GENOMIC DNA]</scope>
</reference>
<evidence type="ECO:0000313" key="3">
    <source>
        <dbReference type="Proteomes" id="UP000735302"/>
    </source>
</evidence>
<keyword evidence="1" id="KW-0472">Membrane</keyword>
<dbReference type="EMBL" id="BLXT01007322">
    <property type="protein sequence ID" value="GFO38559.1"/>
    <property type="molecule type" value="Genomic_DNA"/>
</dbReference>
<feature type="transmembrane region" description="Helical" evidence="1">
    <location>
        <begin position="62"/>
        <end position="83"/>
    </location>
</feature>
<gene>
    <name evidence="2" type="ORF">PoB_006506400</name>
</gene>
<keyword evidence="1" id="KW-1133">Transmembrane helix</keyword>
<feature type="transmembrane region" description="Helical" evidence="1">
    <location>
        <begin position="95"/>
        <end position="118"/>
    </location>
</feature>
<dbReference type="AlphaFoldDB" id="A0AAV4D2Z4"/>
<organism evidence="2 3">
    <name type="scientific">Plakobranchus ocellatus</name>
    <dbReference type="NCBI Taxonomy" id="259542"/>
    <lineage>
        <taxon>Eukaryota</taxon>
        <taxon>Metazoa</taxon>
        <taxon>Spiralia</taxon>
        <taxon>Lophotrochozoa</taxon>
        <taxon>Mollusca</taxon>
        <taxon>Gastropoda</taxon>
        <taxon>Heterobranchia</taxon>
        <taxon>Euthyneura</taxon>
        <taxon>Panpulmonata</taxon>
        <taxon>Sacoglossa</taxon>
        <taxon>Placobranchoidea</taxon>
        <taxon>Plakobranchidae</taxon>
        <taxon>Plakobranchus</taxon>
    </lineage>
</organism>